<comment type="caution">
    <text evidence="12">The sequence shown here is derived from an EMBL/GenBank/DDBJ whole genome shotgun (WGS) entry which is preliminary data.</text>
</comment>
<dbReference type="RefSeq" id="XP_064663974.1">
    <property type="nucleotide sequence ID" value="XM_064797740.1"/>
</dbReference>
<dbReference type="EMBL" id="JAVRRT010000001">
    <property type="protein sequence ID" value="KAK5175336.1"/>
    <property type="molecule type" value="Genomic_DNA"/>
</dbReference>
<dbReference type="GO" id="GO:0000978">
    <property type="term" value="F:RNA polymerase II cis-regulatory region sequence-specific DNA binding"/>
    <property type="evidence" value="ECO:0007669"/>
    <property type="project" value="TreeGrafter"/>
</dbReference>
<dbReference type="InterPro" id="IPR013088">
    <property type="entry name" value="Znf_NHR/GATA"/>
</dbReference>
<feature type="region of interest" description="Disordered" evidence="10">
    <location>
        <begin position="215"/>
        <end position="254"/>
    </location>
</feature>
<feature type="compositionally biased region" description="Polar residues" evidence="10">
    <location>
        <begin position="870"/>
        <end position="897"/>
    </location>
</feature>
<dbReference type="InterPro" id="IPR000679">
    <property type="entry name" value="Znf_GATA"/>
</dbReference>
<feature type="compositionally biased region" description="Low complexity" evidence="10">
    <location>
        <begin position="407"/>
        <end position="420"/>
    </location>
</feature>
<dbReference type="GO" id="GO:0000981">
    <property type="term" value="F:DNA-binding transcription factor activity, RNA polymerase II-specific"/>
    <property type="evidence" value="ECO:0007669"/>
    <property type="project" value="TreeGrafter"/>
</dbReference>
<dbReference type="GO" id="GO:0005634">
    <property type="term" value="C:nucleus"/>
    <property type="evidence" value="ECO:0007669"/>
    <property type="project" value="UniProtKB-SubCell"/>
</dbReference>
<comment type="subcellular location">
    <subcellularLocation>
        <location evidence="1">Nucleus</location>
    </subcellularLocation>
</comment>
<evidence type="ECO:0000256" key="1">
    <source>
        <dbReference type="ARBA" id="ARBA00004123"/>
    </source>
</evidence>
<keyword evidence="13" id="KW-1185">Reference proteome</keyword>
<evidence type="ECO:0000313" key="13">
    <source>
        <dbReference type="Proteomes" id="UP001337655"/>
    </source>
</evidence>
<name>A0AAV9PNF5_9PEZI</name>
<sequence length="941" mass="101287">MSEVGCAQASTPHKARAQYGGGQRGGSGISDEPEDRRVGAGGLDVADAVTSTTSSSPRHVRFPPEYSDHGSASSSAIHSLTSASTLSTLESKLDLSPTDSAARKGLLRETVFNEWKNDATDLEAEDPEEMQKKDPLGTQIWKLYHKQKGQLPNSERLENLSWRMMSMNLRRKELERQGLAARQRGQNAPSGIAQLRKSSEQTNVANEEHMNLDDFIVPSSMGTPAGMSPAPSSGQVDEDVTSRRSGASAIPIKQQQRIQAEELQLSRASAPSIAAVEQSRGSHEFDYVPRHVRKTSIDERANRKRPAEASPQVAAVGNNHPTIQNPTDDFALQNYSLDASSRSAPFAPHPQHASMPFNLDTFNLDNDPIMNSAGPMQQNFSFSPVGSPIFNSNSYQQLYNPQTTMAPPQSASSYQSPQNSGFPSTVSTPQPMQDEHNMFFNSQQPTTFGSLPNFPRHQQQSLPNQGQQQFVFNPNGEQMFRPIQSSGPSHSFNQPSFHAPDILDPTQVMPMDYQHASSMPAARHESMFTFGADDDEDEDESLQFHDQSMMMQSYSSMDEPSMDMHTGYQWENPLSNAFNPNAARYPAGPPRKGVTIGATETIPSYQSWDQGGLNRSMGSAASVSDMRNRGGDPRTRKIPRATSTPNTAGMATGMFSIRTQSSPSSPPESGLSSAAPSRPGSPRLGDNNNGVPTTCTNCFTQTTPLWRRNPEGHPLCNACGLFLKLHGVVRPLSLKTDVIKKRNRGSGNTAPIGTTRSKKAASRKNSVASAANTASSSAKASNNESESPNSNTGSGGTGTAATTPTSTGYGEKPSKPVVAIAPGPPKPATQAPSIAPTRTAGPRKSRRHSRASNAMGGDIEMADAEELSKNKNSTTPRAQQQPQVVPTPNSQPNTVSMQAPMGPQGGGLDFNNMTPQPTLPHGVSPDVAAGPQEWEWLTMSL</sequence>
<feature type="region of interest" description="Disordered" evidence="10">
    <location>
        <begin position="181"/>
        <end position="201"/>
    </location>
</feature>
<organism evidence="12 13">
    <name type="scientific">Saxophila tyrrhenica</name>
    <dbReference type="NCBI Taxonomy" id="1690608"/>
    <lineage>
        <taxon>Eukaryota</taxon>
        <taxon>Fungi</taxon>
        <taxon>Dikarya</taxon>
        <taxon>Ascomycota</taxon>
        <taxon>Pezizomycotina</taxon>
        <taxon>Dothideomycetes</taxon>
        <taxon>Dothideomycetidae</taxon>
        <taxon>Mycosphaerellales</taxon>
        <taxon>Extremaceae</taxon>
        <taxon>Saxophila</taxon>
    </lineage>
</organism>
<dbReference type="PANTHER" id="PTHR10071:SF281">
    <property type="entry name" value="BOX A-BINDING FACTOR-RELATED"/>
    <property type="match status" value="1"/>
</dbReference>
<dbReference type="AlphaFoldDB" id="A0AAV9PNF5"/>
<evidence type="ECO:0000256" key="2">
    <source>
        <dbReference type="ARBA" id="ARBA00022723"/>
    </source>
</evidence>
<evidence type="ECO:0000256" key="4">
    <source>
        <dbReference type="ARBA" id="ARBA00022833"/>
    </source>
</evidence>
<dbReference type="GO" id="GO:0045944">
    <property type="term" value="P:positive regulation of transcription by RNA polymerase II"/>
    <property type="evidence" value="ECO:0007669"/>
    <property type="project" value="TreeGrafter"/>
</dbReference>
<proteinExistence type="predicted"/>
<feature type="compositionally biased region" description="Polar residues" evidence="10">
    <location>
        <begin position="421"/>
        <end position="431"/>
    </location>
</feature>
<dbReference type="InterPro" id="IPR039355">
    <property type="entry name" value="Transcription_factor_GATA"/>
</dbReference>
<accession>A0AAV9PNF5</accession>
<dbReference type="SUPFAM" id="SSF57716">
    <property type="entry name" value="Glucocorticoid receptor-like (DNA-binding domain)"/>
    <property type="match status" value="1"/>
</dbReference>
<evidence type="ECO:0000256" key="8">
    <source>
        <dbReference type="ARBA" id="ARBA00023242"/>
    </source>
</evidence>
<gene>
    <name evidence="12" type="primary">GAT1</name>
    <name evidence="12" type="ORF">LTR77_000474</name>
</gene>
<dbReference type="GeneID" id="89921824"/>
<keyword evidence="4" id="KW-0862">Zinc</keyword>
<dbReference type="SMART" id="SM00401">
    <property type="entry name" value="ZnF_GATA"/>
    <property type="match status" value="1"/>
</dbReference>
<feature type="compositionally biased region" description="Low complexity" evidence="10">
    <location>
        <begin position="799"/>
        <end position="808"/>
    </location>
</feature>
<feature type="compositionally biased region" description="Basic and acidic residues" evidence="10">
    <location>
        <begin position="626"/>
        <end position="635"/>
    </location>
</feature>
<protein>
    <submittedName>
        <fullName evidence="12">Sodium- and chloride-dependent GABA transporter 1</fullName>
    </submittedName>
</protein>
<feature type="region of interest" description="Disordered" evidence="10">
    <location>
        <begin position="605"/>
        <end position="692"/>
    </location>
</feature>
<dbReference type="PROSITE" id="PS00344">
    <property type="entry name" value="GATA_ZN_FINGER_1"/>
    <property type="match status" value="1"/>
</dbReference>
<feature type="compositionally biased region" description="Low complexity" evidence="10">
    <location>
        <begin position="661"/>
        <end position="684"/>
    </location>
</feature>
<keyword evidence="3 9" id="KW-0863">Zinc-finger</keyword>
<dbReference type="GO" id="GO:0008270">
    <property type="term" value="F:zinc ion binding"/>
    <property type="evidence" value="ECO:0007669"/>
    <property type="project" value="UniProtKB-KW"/>
</dbReference>
<keyword evidence="2" id="KW-0479">Metal-binding</keyword>
<keyword evidence="6" id="KW-0534">Nitrate assimilation</keyword>
<dbReference type="PROSITE" id="PS50114">
    <property type="entry name" value="GATA_ZN_FINGER_2"/>
    <property type="match status" value="1"/>
</dbReference>
<evidence type="ECO:0000259" key="11">
    <source>
        <dbReference type="PROSITE" id="PS50114"/>
    </source>
</evidence>
<feature type="region of interest" description="Disordered" evidence="10">
    <location>
        <begin position="740"/>
        <end position="927"/>
    </location>
</feature>
<feature type="compositionally biased region" description="Low complexity" evidence="10">
    <location>
        <begin position="768"/>
        <end position="792"/>
    </location>
</feature>
<evidence type="ECO:0000256" key="6">
    <source>
        <dbReference type="ARBA" id="ARBA00023063"/>
    </source>
</evidence>
<feature type="region of interest" description="Disordered" evidence="10">
    <location>
        <begin position="1"/>
        <end position="78"/>
    </location>
</feature>
<feature type="compositionally biased region" description="Basic residues" evidence="10">
    <location>
        <begin position="841"/>
        <end position="850"/>
    </location>
</feature>
<dbReference type="CDD" id="cd00202">
    <property type="entry name" value="ZnF_GATA"/>
    <property type="match status" value="1"/>
</dbReference>
<dbReference type="InterPro" id="IPR013860">
    <property type="entry name" value="AreA_GATA"/>
</dbReference>
<dbReference type="GO" id="GO:0000122">
    <property type="term" value="P:negative regulation of transcription by RNA polymerase II"/>
    <property type="evidence" value="ECO:0007669"/>
    <property type="project" value="TreeGrafter"/>
</dbReference>
<keyword evidence="8" id="KW-0539">Nucleus</keyword>
<dbReference type="PANTHER" id="PTHR10071">
    <property type="entry name" value="TRANSCRIPTION FACTOR GATA FAMILY MEMBER"/>
    <property type="match status" value="1"/>
</dbReference>
<feature type="compositionally biased region" description="Polar residues" evidence="10">
    <location>
        <begin position="745"/>
        <end position="755"/>
    </location>
</feature>
<dbReference type="Gene3D" id="3.30.50.10">
    <property type="entry name" value="Erythroid Transcription Factor GATA-1, subunit A"/>
    <property type="match status" value="1"/>
</dbReference>
<feature type="region of interest" description="Disordered" evidence="10">
    <location>
        <begin position="299"/>
        <end position="320"/>
    </location>
</feature>
<evidence type="ECO:0000256" key="5">
    <source>
        <dbReference type="ARBA" id="ARBA00023015"/>
    </source>
</evidence>
<keyword evidence="7" id="KW-0804">Transcription</keyword>
<feature type="domain" description="GATA-type" evidence="11">
    <location>
        <begin position="689"/>
        <end position="742"/>
    </location>
</feature>
<evidence type="ECO:0000256" key="3">
    <source>
        <dbReference type="ARBA" id="ARBA00022771"/>
    </source>
</evidence>
<evidence type="ECO:0000313" key="12">
    <source>
        <dbReference type="EMBL" id="KAK5175336.1"/>
    </source>
</evidence>
<keyword evidence="5" id="KW-0805">Transcription regulation</keyword>
<evidence type="ECO:0000256" key="9">
    <source>
        <dbReference type="PROSITE-ProRule" id="PRU00094"/>
    </source>
</evidence>
<dbReference type="Pfam" id="PF08550">
    <property type="entry name" value="GATA_AreA"/>
    <property type="match status" value="1"/>
</dbReference>
<dbReference type="PRINTS" id="PR00619">
    <property type="entry name" value="GATAZNFINGER"/>
</dbReference>
<dbReference type="FunFam" id="3.30.50.10:FF:000007">
    <property type="entry name" value="Nitrogen regulatory AreA, N-terminal"/>
    <property type="match status" value="1"/>
</dbReference>
<feature type="compositionally biased region" description="Gly residues" evidence="10">
    <location>
        <begin position="19"/>
        <end position="28"/>
    </location>
</feature>
<dbReference type="GO" id="GO:0042128">
    <property type="term" value="P:nitrate assimilation"/>
    <property type="evidence" value="ECO:0007669"/>
    <property type="project" value="UniProtKB-KW"/>
</dbReference>
<dbReference type="Pfam" id="PF00320">
    <property type="entry name" value="GATA"/>
    <property type="match status" value="1"/>
</dbReference>
<evidence type="ECO:0000256" key="10">
    <source>
        <dbReference type="SAM" id="MobiDB-lite"/>
    </source>
</evidence>
<evidence type="ECO:0000256" key="7">
    <source>
        <dbReference type="ARBA" id="ARBA00023163"/>
    </source>
</evidence>
<feature type="region of interest" description="Disordered" evidence="10">
    <location>
        <begin position="400"/>
        <end position="431"/>
    </location>
</feature>
<dbReference type="Proteomes" id="UP001337655">
    <property type="component" value="Unassembled WGS sequence"/>
</dbReference>
<reference evidence="12 13" key="1">
    <citation type="submission" date="2023-08" db="EMBL/GenBank/DDBJ databases">
        <title>Black Yeasts Isolated from many extreme environments.</title>
        <authorList>
            <person name="Coleine C."/>
            <person name="Stajich J.E."/>
            <person name="Selbmann L."/>
        </authorList>
    </citation>
    <scope>NUCLEOTIDE SEQUENCE [LARGE SCALE GENOMIC DNA]</scope>
    <source>
        <strain evidence="12 13">CCFEE 5935</strain>
    </source>
</reference>